<evidence type="ECO:0000256" key="1">
    <source>
        <dbReference type="SAM" id="MobiDB-lite"/>
    </source>
</evidence>
<organism evidence="3">
    <name type="scientific">hydrothermal vent metagenome</name>
    <dbReference type="NCBI Taxonomy" id="652676"/>
    <lineage>
        <taxon>unclassified sequences</taxon>
        <taxon>metagenomes</taxon>
        <taxon>ecological metagenomes</taxon>
    </lineage>
</organism>
<feature type="compositionally biased region" description="Basic and acidic residues" evidence="1">
    <location>
        <begin position="263"/>
        <end position="273"/>
    </location>
</feature>
<sequence length="544" mass="64739">MIIQIKGSSNRGWRKYVTKGTDKKPRDPSKVKILKGDLIQGDRVVNLTNYKENSYLIVLSFKGKVKEETVRAVLDEFEQHFMMGFDKDEYHLDAVWHRDTDDDHVHIRIPKINLRTQTQLQLYFDKKDRKRINAIRDYLDVKYELESPLDNKSLIKEDRDFYIDNWRKEFGDMPFSFTDKKSRVKVEQFITQSVLELHQAELLDSFEDMKNFIEEQGVKVSKAGYDKPKDFHYLTIENESGKMRIKGEIYNEEFWCNSRQNREEQISSNKRDSPVGGEDESGLDELKGKLENYNNKRKREIDKQYKPARQRAEKRAEERERKHTEQRQIIRKDRTPLFTFEPYPIDYLSLSYKFHPVPVPRKRLGNTKDVSSRAERHTFRFDTQDRFIRDQGRKISLFHTKGEKLNERAIRRRLKQIRDERSLIAEREKHLLEQIKITNNKLPKSIRTAEQGAYTEFEESRATMEADIAENAKRFDRKIEQSDTKNRSVAGRIRELLDGLHEHLAEFKKSIKGAINEIKKMKLFKKASEQVSIERPTIKRTPWS</sequence>
<dbReference type="AlphaFoldDB" id="A0A1W1BPY0"/>
<protein>
    <submittedName>
        <fullName evidence="3">Relaxase</fullName>
    </submittedName>
</protein>
<evidence type="ECO:0000313" key="3">
    <source>
        <dbReference type="EMBL" id="SFV55628.1"/>
    </source>
</evidence>
<dbReference type="Pfam" id="PF03432">
    <property type="entry name" value="Relaxase"/>
    <property type="match status" value="1"/>
</dbReference>
<name>A0A1W1BPY0_9ZZZZ</name>
<proteinExistence type="predicted"/>
<feature type="compositionally biased region" description="Basic and acidic residues" evidence="1">
    <location>
        <begin position="299"/>
        <end position="327"/>
    </location>
</feature>
<feature type="region of interest" description="Disordered" evidence="1">
    <location>
        <begin position="263"/>
        <end position="327"/>
    </location>
</feature>
<reference evidence="3" key="1">
    <citation type="submission" date="2016-10" db="EMBL/GenBank/DDBJ databases">
        <authorList>
            <person name="de Groot N.N."/>
        </authorList>
    </citation>
    <scope>NUCLEOTIDE SEQUENCE</scope>
</reference>
<dbReference type="EMBL" id="FPHI01000012">
    <property type="protein sequence ID" value="SFV55628.1"/>
    <property type="molecule type" value="Genomic_DNA"/>
</dbReference>
<evidence type="ECO:0000259" key="2">
    <source>
        <dbReference type="Pfam" id="PF03432"/>
    </source>
</evidence>
<accession>A0A1W1BPY0</accession>
<feature type="domain" description="MobA/VirD2-like nuclease" evidence="2">
    <location>
        <begin position="51"/>
        <end position="145"/>
    </location>
</feature>
<dbReference type="InterPro" id="IPR005094">
    <property type="entry name" value="Endonuclease_MobA/VirD2"/>
</dbReference>
<gene>
    <name evidence="3" type="ORF">MNB_SV-3-129</name>
</gene>